<keyword evidence="2" id="KW-0547">Nucleotide-binding</keyword>
<dbReference type="RefSeq" id="WP_097030618.1">
    <property type="nucleotide sequence ID" value="NZ_OAOQ01000008.1"/>
</dbReference>
<accession>A0A285CU31</accession>
<dbReference type="SMART" id="SM00382">
    <property type="entry name" value="AAA"/>
    <property type="match status" value="1"/>
</dbReference>
<keyword evidence="3" id="KW-0067">ATP-binding</keyword>
<sequence length="441" mass="47339">MTDPHATALACELDWLTGVITARLTHFFEGGGPPFTLAPPPALPEGSALGQLVAAAALSPEARLVLALALAPQISPAALDPFFLRNTGIDRQFSEFGAARPDAASFVPSVVTALFLLGGGDTAARIRALGLFAPDHALRRLAGLTIAEMRDGGGILGGALGLPTHRLLALCTGQPPRPDFSPGFPARQIATRLDWDDLILPPAIRHDLDHVVTWFRNRALIRDGWGLGRRVGRGFKVLFHGPPGTGKTLTAALLGQRTGLDVFRIDLSMVVSKYIGETEKNLAQVFDMAEQNDWILFFDEADALFGARSVPTGSNDRHANQEVAYLLQRIEDCPGLVILATNLKNAIDEAFFRRFQMAVAFTRPDEGLRRALWQSILARVPLSPEVDVAALARGHELSGGSITNIVHHAAIGALRRGAATVGAHDLQQAISVEMRKEGRTA</sequence>
<organism evidence="5 6">
    <name type="scientific">Cereibacter ovatus</name>
    <dbReference type="NCBI Taxonomy" id="439529"/>
    <lineage>
        <taxon>Bacteria</taxon>
        <taxon>Pseudomonadati</taxon>
        <taxon>Pseudomonadota</taxon>
        <taxon>Alphaproteobacteria</taxon>
        <taxon>Rhodobacterales</taxon>
        <taxon>Paracoccaceae</taxon>
        <taxon>Cereibacter</taxon>
    </lineage>
</organism>
<gene>
    <name evidence="5" type="ORF">SAMN05878503_10833</name>
</gene>
<reference evidence="6" key="1">
    <citation type="submission" date="2017-08" db="EMBL/GenBank/DDBJ databases">
        <authorList>
            <person name="Varghese N."/>
            <person name="Submissions S."/>
        </authorList>
    </citation>
    <scope>NUCLEOTIDE SEQUENCE [LARGE SCALE GENOMIC DNA]</scope>
    <source>
        <strain evidence="6">JA234</strain>
    </source>
</reference>
<keyword evidence="6" id="KW-1185">Reference proteome</keyword>
<dbReference type="AlphaFoldDB" id="A0A285CU31"/>
<dbReference type="CDD" id="cd19481">
    <property type="entry name" value="RecA-like_protease"/>
    <property type="match status" value="1"/>
</dbReference>
<dbReference type="InterPro" id="IPR003593">
    <property type="entry name" value="AAA+_ATPase"/>
</dbReference>
<comment type="similarity">
    <text evidence="1">Belongs to the AAA ATPase family.</text>
</comment>
<dbReference type="SUPFAM" id="SSF52540">
    <property type="entry name" value="P-loop containing nucleoside triphosphate hydrolases"/>
    <property type="match status" value="1"/>
</dbReference>
<dbReference type="GO" id="GO:0016887">
    <property type="term" value="F:ATP hydrolysis activity"/>
    <property type="evidence" value="ECO:0007669"/>
    <property type="project" value="InterPro"/>
</dbReference>
<dbReference type="PANTHER" id="PTHR23073">
    <property type="entry name" value="26S PROTEASOME REGULATORY SUBUNIT"/>
    <property type="match status" value="1"/>
</dbReference>
<dbReference type="EMBL" id="OAOQ01000008">
    <property type="protein sequence ID" value="SNX71080.1"/>
    <property type="molecule type" value="Genomic_DNA"/>
</dbReference>
<proteinExistence type="inferred from homology"/>
<protein>
    <submittedName>
        <fullName evidence="5">SpoVK/Ycf46/Vps4 family AAA+-type ATPase</fullName>
    </submittedName>
</protein>
<evidence type="ECO:0000256" key="3">
    <source>
        <dbReference type="ARBA" id="ARBA00022840"/>
    </source>
</evidence>
<dbReference type="InterPro" id="IPR027417">
    <property type="entry name" value="P-loop_NTPase"/>
</dbReference>
<evidence type="ECO:0000256" key="1">
    <source>
        <dbReference type="ARBA" id="ARBA00006914"/>
    </source>
</evidence>
<dbReference type="InterPro" id="IPR050221">
    <property type="entry name" value="26S_Proteasome_ATPase"/>
</dbReference>
<evidence type="ECO:0000259" key="4">
    <source>
        <dbReference type="SMART" id="SM00382"/>
    </source>
</evidence>
<dbReference type="Proteomes" id="UP000219467">
    <property type="component" value="Unassembled WGS sequence"/>
</dbReference>
<dbReference type="Gene3D" id="1.10.8.60">
    <property type="match status" value="1"/>
</dbReference>
<dbReference type="Pfam" id="PF00004">
    <property type="entry name" value="AAA"/>
    <property type="match status" value="1"/>
</dbReference>
<evidence type="ECO:0000313" key="6">
    <source>
        <dbReference type="Proteomes" id="UP000219467"/>
    </source>
</evidence>
<evidence type="ECO:0000256" key="2">
    <source>
        <dbReference type="ARBA" id="ARBA00022741"/>
    </source>
</evidence>
<dbReference type="Gene3D" id="3.40.50.300">
    <property type="entry name" value="P-loop containing nucleotide triphosphate hydrolases"/>
    <property type="match status" value="1"/>
</dbReference>
<evidence type="ECO:0000313" key="5">
    <source>
        <dbReference type="EMBL" id="SNX71080.1"/>
    </source>
</evidence>
<dbReference type="OrthoDB" id="7438987at2"/>
<feature type="domain" description="AAA+ ATPase" evidence="4">
    <location>
        <begin position="233"/>
        <end position="365"/>
    </location>
</feature>
<dbReference type="InterPro" id="IPR003959">
    <property type="entry name" value="ATPase_AAA_core"/>
</dbReference>
<dbReference type="GO" id="GO:0005524">
    <property type="term" value="F:ATP binding"/>
    <property type="evidence" value="ECO:0007669"/>
    <property type="project" value="UniProtKB-KW"/>
</dbReference>
<name>A0A285CU31_9RHOB</name>